<name>A0AAN8RB02_9TELE</name>
<organism evidence="1 2">
    <name type="scientific">Coregonus suidteri</name>
    <dbReference type="NCBI Taxonomy" id="861788"/>
    <lineage>
        <taxon>Eukaryota</taxon>
        <taxon>Metazoa</taxon>
        <taxon>Chordata</taxon>
        <taxon>Craniata</taxon>
        <taxon>Vertebrata</taxon>
        <taxon>Euteleostomi</taxon>
        <taxon>Actinopterygii</taxon>
        <taxon>Neopterygii</taxon>
        <taxon>Teleostei</taxon>
        <taxon>Protacanthopterygii</taxon>
        <taxon>Salmoniformes</taxon>
        <taxon>Salmonidae</taxon>
        <taxon>Coregoninae</taxon>
        <taxon>Coregonus</taxon>
    </lineage>
</organism>
<keyword evidence="2" id="KW-1185">Reference proteome</keyword>
<evidence type="ECO:0000313" key="2">
    <source>
        <dbReference type="Proteomes" id="UP001356427"/>
    </source>
</evidence>
<dbReference type="Proteomes" id="UP001356427">
    <property type="component" value="Unassembled WGS sequence"/>
</dbReference>
<accession>A0AAN8RB02</accession>
<reference evidence="1 2" key="1">
    <citation type="submission" date="2021-04" db="EMBL/GenBank/DDBJ databases">
        <authorList>
            <person name="De Guttry C."/>
            <person name="Zahm M."/>
            <person name="Klopp C."/>
            <person name="Cabau C."/>
            <person name="Louis A."/>
            <person name="Berthelot C."/>
            <person name="Parey E."/>
            <person name="Roest Crollius H."/>
            <person name="Montfort J."/>
            <person name="Robinson-Rechavi M."/>
            <person name="Bucao C."/>
            <person name="Bouchez O."/>
            <person name="Gislard M."/>
            <person name="Lluch J."/>
            <person name="Milhes M."/>
            <person name="Lampietro C."/>
            <person name="Lopez Roques C."/>
            <person name="Donnadieu C."/>
            <person name="Braasch I."/>
            <person name="Desvignes T."/>
            <person name="Postlethwait J."/>
            <person name="Bobe J."/>
            <person name="Wedekind C."/>
            <person name="Guiguen Y."/>
        </authorList>
    </citation>
    <scope>NUCLEOTIDE SEQUENCE [LARGE SCALE GENOMIC DNA]</scope>
    <source>
        <strain evidence="1">Cs_M1</strain>
        <tissue evidence="1">Blood</tissue>
    </source>
</reference>
<protein>
    <submittedName>
        <fullName evidence="1">Uncharacterized protein</fullName>
    </submittedName>
</protein>
<sequence>MVLAQRLFVEITLGCITVINTSTHWSRNYANTTAKSTCKTPPERKDYSTTVTWWGGRLERSDRKSGDTLVCDWGPEGGVCENERVGALRVRAFVFQL</sequence>
<dbReference type="AlphaFoldDB" id="A0AAN8RB02"/>
<dbReference type="EMBL" id="JAGTTL010000007">
    <property type="protein sequence ID" value="KAK6320272.1"/>
    <property type="molecule type" value="Genomic_DNA"/>
</dbReference>
<comment type="caution">
    <text evidence="1">The sequence shown here is derived from an EMBL/GenBank/DDBJ whole genome shotgun (WGS) entry which is preliminary data.</text>
</comment>
<evidence type="ECO:0000313" key="1">
    <source>
        <dbReference type="EMBL" id="KAK6320272.1"/>
    </source>
</evidence>
<proteinExistence type="predicted"/>
<gene>
    <name evidence="1" type="ORF">J4Q44_G00093790</name>
</gene>